<protein>
    <recommendedName>
        <fullName evidence="3">Cyclase</fullName>
    </recommendedName>
</protein>
<name>A0ABV9XK81_9ACTN</name>
<dbReference type="Proteomes" id="UP001595829">
    <property type="component" value="Unassembled WGS sequence"/>
</dbReference>
<evidence type="ECO:0000313" key="2">
    <source>
        <dbReference type="Proteomes" id="UP001595829"/>
    </source>
</evidence>
<reference evidence="2" key="1">
    <citation type="journal article" date="2019" name="Int. J. Syst. Evol. Microbiol.">
        <title>The Global Catalogue of Microorganisms (GCM) 10K type strain sequencing project: providing services to taxonomists for standard genome sequencing and annotation.</title>
        <authorList>
            <consortium name="The Broad Institute Genomics Platform"/>
            <consortium name="The Broad Institute Genome Sequencing Center for Infectious Disease"/>
            <person name="Wu L."/>
            <person name="Ma J."/>
        </authorList>
    </citation>
    <scope>NUCLEOTIDE SEQUENCE [LARGE SCALE GENOMIC DNA]</scope>
    <source>
        <strain evidence="2">CGMCC 4.1648</strain>
    </source>
</reference>
<accession>A0ABV9XK81</accession>
<proteinExistence type="predicted"/>
<sequence length="92" mass="10573">MYVLRIEHVVPDYAAWKQAFDEDPLGRATSGVRRYRVMRPVSDPGRVMIDLDFDDAEQAQTMLTRLNELWTRVTVVADPRAEVTEVADTGEY</sequence>
<organism evidence="1 2">
    <name type="scientific">Streptomyces coeruleoprunus</name>
    <dbReference type="NCBI Taxonomy" id="285563"/>
    <lineage>
        <taxon>Bacteria</taxon>
        <taxon>Bacillati</taxon>
        <taxon>Actinomycetota</taxon>
        <taxon>Actinomycetes</taxon>
        <taxon>Kitasatosporales</taxon>
        <taxon>Streptomycetaceae</taxon>
        <taxon>Streptomyces</taxon>
    </lineage>
</organism>
<dbReference type="RefSeq" id="WP_345687644.1">
    <property type="nucleotide sequence ID" value="NZ_BAABIT010000001.1"/>
</dbReference>
<evidence type="ECO:0000313" key="1">
    <source>
        <dbReference type="EMBL" id="MFC5024553.1"/>
    </source>
</evidence>
<comment type="caution">
    <text evidence="1">The sequence shown here is derived from an EMBL/GenBank/DDBJ whole genome shotgun (WGS) entry which is preliminary data.</text>
</comment>
<dbReference type="EMBL" id="JBHSJD010000016">
    <property type="protein sequence ID" value="MFC5024553.1"/>
    <property type="molecule type" value="Genomic_DNA"/>
</dbReference>
<gene>
    <name evidence="1" type="ORF">ACFPM3_20730</name>
</gene>
<keyword evidence="2" id="KW-1185">Reference proteome</keyword>
<evidence type="ECO:0008006" key="3">
    <source>
        <dbReference type="Google" id="ProtNLM"/>
    </source>
</evidence>